<dbReference type="Gene3D" id="2.60.40.10">
    <property type="entry name" value="Immunoglobulins"/>
    <property type="match status" value="1"/>
</dbReference>
<sequence>MDSLVIILLLFSILKPGSPSEIRLTQSDGETLKPGESLKLTCAVSGESISSGDFWNWIRQPSGKGLEWLGWGYFSLIDYTWETDYGSAFSSRINITVDDSRNEYYLQLNSVTTADSGTYYCARDTVTQCKSIFFTKREKCDSHRHCRAYLYVSAPEQVCIQT</sequence>
<name>A0A803TPL3_ANOCA</name>
<dbReference type="GeneTree" id="ENSGT01030000234536"/>
<dbReference type="InterPro" id="IPR036179">
    <property type="entry name" value="Ig-like_dom_sf"/>
</dbReference>
<dbReference type="PROSITE" id="PS50835">
    <property type="entry name" value="IG_LIKE"/>
    <property type="match status" value="1"/>
</dbReference>
<accession>A0A803TPL3</accession>
<organism evidence="6 7">
    <name type="scientific">Anolis carolinensis</name>
    <name type="common">Green anole</name>
    <name type="synonym">American chameleon</name>
    <dbReference type="NCBI Taxonomy" id="28377"/>
    <lineage>
        <taxon>Eukaryota</taxon>
        <taxon>Metazoa</taxon>
        <taxon>Chordata</taxon>
        <taxon>Craniata</taxon>
        <taxon>Vertebrata</taxon>
        <taxon>Euteleostomi</taxon>
        <taxon>Lepidosauria</taxon>
        <taxon>Squamata</taxon>
        <taxon>Bifurcata</taxon>
        <taxon>Unidentata</taxon>
        <taxon>Episquamata</taxon>
        <taxon>Toxicofera</taxon>
        <taxon>Iguania</taxon>
        <taxon>Dactyloidae</taxon>
        <taxon>Anolis</taxon>
    </lineage>
</organism>
<dbReference type="InterPro" id="IPR013106">
    <property type="entry name" value="Ig_V-set"/>
</dbReference>
<dbReference type="InterPro" id="IPR013783">
    <property type="entry name" value="Ig-like_fold"/>
</dbReference>
<dbReference type="InterPro" id="IPR007110">
    <property type="entry name" value="Ig-like_dom"/>
</dbReference>
<dbReference type="Ensembl" id="ENSACAT00000051461.1">
    <property type="protein sequence ID" value="ENSACAP00000037153.1"/>
    <property type="gene ID" value="ENSACAG00000044318.1"/>
</dbReference>
<dbReference type="FunCoup" id="A0A803TPL3">
    <property type="interactions" value="3"/>
</dbReference>
<evidence type="ECO:0000313" key="6">
    <source>
        <dbReference type="Ensembl" id="ENSACAP00000037153.1"/>
    </source>
</evidence>
<dbReference type="SUPFAM" id="SSF48726">
    <property type="entry name" value="Immunoglobulin"/>
    <property type="match status" value="1"/>
</dbReference>
<feature type="chain" id="PRO_5032727225" description="Ig-like domain-containing protein" evidence="4">
    <location>
        <begin position="20"/>
        <end position="162"/>
    </location>
</feature>
<evidence type="ECO:0000256" key="4">
    <source>
        <dbReference type="SAM" id="SignalP"/>
    </source>
</evidence>
<dbReference type="GO" id="GO:0016064">
    <property type="term" value="P:immunoglobulin mediated immune response"/>
    <property type="evidence" value="ECO:0000318"/>
    <property type="project" value="GO_Central"/>
</dbReference>
<protein>
    <recommendedName>
        <fullName evidence="5">Ig-like domain-containing protein</fullName>
    </recommendedName>
</protein>
<dbReference type="SMART" id="SM00406">
    <property type="entry name" value="IGv"/>
    <property type="match status" value="1"/>
</dbReference>
<keyword evidence="2" id="KW-1064">Adaptive immunity</keyword>
<dbReference type="InterPro" id="IPR003599">
    <property type="entry name" value="Ig_sub"/>
</dbReference>
<reference evidence="6" key="3">
    <citation type="submission" date="2025-09" db="UniProtKB">
        <authorList>
            <consortium name="Ensembl"/>
        </authorList>
    </citation>
    <scope>IDENTIFICATION</scope>
</reference>
<dbReference type="GO" id="GO:0003823">
    <property type="term" value="F:antigen binding"/>
    <property type="evidence" value="ECO:0000318"/>
    <property type="project" value="GO_Central"/>
</dbReference>
<dbReference type="SMART" id="SM00409">
    <property type="entry name" value="IG"/>
    <property type="match status" value="1"/>
</dbReference>
<feature type="domain" description="Ig-like" evidence="5">
    <location>
        <begin position="19"/>
        <end position="121"/>
    </location>
</feature>
<keyword evidence="1" id="KW-0391">Immunity</keyword>
<evidence type="ECO:0000259" key="5">
    <source>
        <dbReference type="PROSITE" id="PS50835"/>
    </source>
</evidence>
<keyword evidence="3" id="KW-1280">Immunoglobulin</keyword>
<keyword evidence="7" id="KW-1185">Reference proteome</keyword>
<feature type="signal peptide" evidence="4">
    <location>
        <begin position="1"/>
        <end position="19"/>
    </location>
</feature>
<evidence type="ECO:0000256" key="2">
    <source>
        <dbReference type="ARBA" id="ARBA00023130"/>
    </source>
</evidence>
<dbReference type="GO" id="GO:0019814">
    <property type="term" value="C:immunoglobulin complex"/>
    <property type="evidence" value="ECO:0007669"/>
    <property type="project" value="UniProtKB-KW"/>
</dbReference>
<proteinExistence type="predicted"/>
<dbReference type="GO" id="GO:0005576">
    <property type="term" value="C:extracellular region"/>
    <property type="evidence" value="ECO:0007669"/>
    <property type="project" value="UniProtKB-ARBA"/>
</dbReference>
<dbReference type="InParanoid" id="A0A803TPL3"/>
<reference evidence="6" key="2">
    <citation type="submission" date="2025-08" db="UniProtKB">
        <authorList>
            <consortium name="Ensembl"/>
        </authorList>
    </citation>
    <scope>IDENTIFICATION</scope>
</reference>
<evidence type="ECO:0000256" key="3">
    <source>
        <dbReference type="ARBA" id="ARBA00043265"/>
    </source>
</evidence>
<dbReference type="InterPro" id="IPR050199">
    <property type="entry name" value="IgHV"/>
</dbReference>
<evidence type="ECO:0000256" key="1">
    <source>
        <dbReference type="ARBA" id="ARBA00022859"/>
    </source>
</evidence>
<reference evidence="6" key="1">
    <citation type="submission" date="2009-12" db="EMBL/GenBank/DDBJ databases">
        <title>The Genome Sequence of Anolis carolinensis (Green Anole Lizard).</title>
        <authorList>
            <consortium name="The Genome Sequencing Platform"/>
            <person name="Di Palma F."/>
            <person name="Alfoldi J."/>
            <person name="Heiman D."/>
            <person name="Young S."/>
            <person name="Grabherr M."/>
            <person name="Johnson J."/>
            <person name="Lander E.S."/>
            <person name="Lindblad-Toh K."/>
        </authorList>
    </citation>
    <scope>NUCLEOTIDE SEQUENCE [LARGE SCALE GENOMIC DNA]</scope>
    <source>
        <strain evidence="6">JBL SC #1</strain>
    </source>
</reference>
<evidence type="ECO:0000313" key="7">
    <source>
        <dbReference type="Proteomes" id="UP000001646"/>
    </source>
</evidence>
<dbReference type="Proteomes" id="UP000001646">
    <property type="component" value="Unplaced"/>
</dbReference>
<dbReference type="PANTHER" id="PTHR23266">
    <property type="entry name" value="IMMUNOGLOBULIN HEAVY CHAIN"/>
    <property type="match status" value="1"/>
</dbReference>
<dbReference type="AlphaFoldDB" id="A0A803TPL3"/>
<keyword evidence="4" id="KW-0732">Signal</keyword>
<dbReference type="Pfam" id="PF07686">
    <property type="entry name" value="V-set"/>
    <property type="match status" value="1"/>
</dbReference>